<dbReference type="EMBL" id="WJBH02000001">
    <property type="protein sequence ID" value="KAI9564517.1"/>
    <property type="molecule type" value="Genomic_DNA"/>
</dbReference>
<evidence type="ECO:0000313" key="3">
    <source>
        <dbReference type="Proteomes" id="UP000820818"/>
    </source>
</evidence>
<gene>
    <name evidence="2" type="ORF">GHT06_008256</name>
</gene>
<dbReference type="Proteomes" id="UP000820818">
    <property type="component" value="Linkage Group LG1"/>
</dbReference>
<proteinExistence type="predicted"/>
<organism evidence="2 3">
    <name type="scientific">Daphnia sinensis</name>
    <dbReference type="NCBI Taxonomy" id="1820382"/>
    <lineage>
        <taxon>Eukaryota</taxon>
        <taxon>Metazoa</taxon>
        <taxon>Ecdysozoa</taxon>
        <taxon>Arthropoda</taxon>
        <taxon>Crustacea</taxon>
        <taxon>Branchiopoda</taxon>
        <taxon>Diplostraca</taxon>
        <taxon>Cladocera</taxon>
        <taxon>Anomopoda</taxon>
        <taxon>Daphniidae</taxon>
        <taxon>Daphnia</taxon>
        <taxon>Daphnia similis group</taxon>
    </lineage>
</organism>
<evidence type="ECO:0000256" key="1">
    <source>
        <dbReference type="SAM" id="MobiDB-lite"/>
    </source>
</evidence>
<keyword evidence="3" id="KW-1185">Reference proteome</keyword>
<protein>
    <submittedName>
        <fullName evidence="2">Uncharacterized protein</fullName>
    </submittedName>
</protein>
<sequence>MKKEKKKKKKEKKTRREICEKKVKEATVIRVPDRRSMASHHQSGQPNMGDDGGFHVSKRIKIDSNELVTKQERRILLKMRLPESAGDGASGCGLFTLSL</sequence>
<comment type="caution">
    <text evidence="2">The sequence shown here is derived from an EMBL/GenBank/DDBJ whole genome shotgun (WGS) entry which is preliminary data.</text>
</comment>
<name>A0AAD5L3W3_9CRUS</name>
<dbReference type="AlphaFoldDB" id="A0AAD5L3W3"/>
<evidence type="ECO:0000313" key="2">
    <source>
        <dbReference type="EMBL" id="KAI9564517.1"/>
    </source>
</evidence>
<reference evidence="2 3" key="1">
    <citation type="submission" date="2022-05" db="EMBL/GenBank/DDBJ databases">
        <title>A multi-omics perspective on studying reproductive biology in Daphnia sinensis.</title>
        <authorList>
            <person name="Jia J."/>
        </authorList>
    </citation>
    <scope>NUCLEOTIDE SEQUENCE [LARGE SCALE GENOMIC DNA]</scope>
    <source>
        <strain evidence="2 3">WSL</strain>
    </source>
</reference>
<accession>A0AAD5L3W3</accession>
<feature type="region of interest" description="Disordered" evidence="1">
    <location>
        <begin position="31"/>
        <end position="55"/>
    </location>
</feature>